<feature type="region of interest" description="Disordered" evidence="2">
    <location>
        <begin position="160"/>
        <end position="189"/>
    </location>
</feature>
<evidence type="ECO:0000313" key="5">
    <source>
        <dbReference type="EMBL" id="KIP09351.1"/>
    </source>
</evidence>
<reference evidence="5 6" key="1">
    <citation type="journal article" date="2014" name="PLoS Genet.">
        <title>Analysis of the Phlebiopsis gigantea genome, transcriptome and secretome provides insight into its pioneer colonization strategies of wood.</title>
        <authorList>
            <person name="Hori C."/>
            <person name="Ishida T."/>
            <person name="Igarashi K."/>
            <person name="Samejima M."/>
            <person name="Suzuki H."/>
            <person name="Master E."/>
            <person name="Ferreira P."/>
            <person name="Ruiz-Duenas F.J."/>
            <person name="Held B."/>
            <person name="Canessa P."/>
            <person name="Larrondo L.F."/>
            <person name="Schmoll M."/>
            <person name="Druzhinina I.S."/>
            <person name="Kubicek C.P."/>
            <person name="Gaskell J.A."/>
            <person name="Kersten P."/>
            <person name="St John F."/>
            <person name="Glasner J."/>
            <person name="Sabat G."/>
            <person name="Splinter BonDurant S."/>
            <person name="Syed K."/>
            <person name="Yadav J."/>
            <person name="Mgbeahuruike A.C."/>
            <person name="Kovalchuk A."/>
            <person name="Asiegbu F.O."/>
            <person name="Lackner G."/>
            <person name="Hoffmeister D."/>
            <person name="Rencoret J."/>
            <person name="Gutierrez A."/>
            <person name="Sun H."/>
            <person name="Lindquist E."/>
            <person name="Barry K."/>
            <person name="Riley R."/>
            <person name="Grigoriev I.V."/>
            <person name="Henrissat B."/>
            <person name="Kues U."/>
            <person name="Berka R.M."/>
            <person name="Martinez A.T."/>
            <person name="Covert S.F."/>
            <person name="Blanchette R.A."/>
            <person name="Cullen D."/>
        </authorList>
    </citation>
    <scope>NUCLEOTIDE SEQUENCE [LARGE SCALE GENOMIC DNA]</scope>
    <source>
        <strain evidence="5 6">11061_1 CR5-6</strain>
    </source>
</reference>
<organism evidence="5 6">
    <name type="scientific">Phlebiopsis gigantea (strain 11061_1 CR5-6)</name>
    <name type="common">White-rot fungus</name>
    <name type="synonym">Peniophora gigantea</name>
    <dbReference type="NCBI Taxonomy" id="745531"/>
    <lineage>
        <taxon>Eukaryota</taxon>
        <taxon>Fungi</taxon>
        <taxon>Dikarya</taxon>
        <taxon>Basidiomycota</taxon>
        <taxon>Agaricomycotina</taxon>
        <taxon>Agaricomycetes</taxon>
        <taxon>Polyporales</taxon>
        <taxon>Phanerochaetaceae</taxon>
        <taxon>Phlebiopsis</taxon>
    </lineage>
</organism>
<dbReference type="OrthoDB" id="3250770at2759"/>
<sequence>MHGVTSLAIISLVTLLLAVSVSAGLYGTTPVASTVWNAGRSQTVTWTDDKSVPHLGQLGLMDIELLNGDDMTVATLAQGVDPKSKSETVWISPAWGQNGSDYYIRFYCKDRALSIYTSMFTLIDMSSVIPAGQSSMLTDGLYTPYLTVVLPNATSVSALTPQRTTARPSPSIAPVTPDEEDAYLHPHGPSSNSAAGFSLGGRIDLERLKFRIVFVLWPAIVGITMAL</sequence>
<dbReference type="HOGENOM" id="CLU_080230_0_0_1"/>
<dbReference type="AlphaFoldDB" id="A0A0C3S2A1"/>
<protein>
    <recommendedName>
        <fullName evidence="4">Yeast cell wall synthesis Kre9/Knh1-like N-terminal domain-containing protein</fullName>
    </recommendedName>
</protein>
<dbReference type="EMBL" id="KN840467">
    <property type="protein sequence ID" value="KIP09351.1"/>
    <property type="molecule type" value="Genomic_DNA"/>
</dbReference>
<evidence type="ECO:0000256" key="3">
    <source>
        <dbReference type="SAM" id="SignalP"/>
    </source>
</evidence>
<dbReference type="GO" id="GO:0042546">
    <property type="term" value="P:cell wall biogenesis"/>
    <property type="evidence" value="ECO:0007669"/>
    <property type="project" value="InterPro"/>
</dbReference>
<feature type="domain" description="Yeast cell wall synthesis Kre9/Knh1-like N-terminal" evidence="4">
    <location>
        <begin position="29"/>
        <end position="121"/>
    </location>
</feature>
<evidence type="ECO:0000259" key="4">
    <source>
        <dbReference type="Pfam" id="PF10342"/>
    </source>
</evidence>
<evidence type="ECO:0000313" key="6">
    <source>
        <dbReference type="Proteomes" id="UP000053257"/>
    </source>
</evidence>
<name>A0A0C3S2A1_PHLG1</name>
<feature type="chain" id="PRO_5002169722" description="Yeast cell wall synthesis Kre9/Knh1-like N-terminal domain-containing protein" evidence="3">
    <location>
        <begin position="24"/>
        <end position="227"/>
    </location>
</feature>
<feature type="signal peptide" evidence="3">
    <location>
        <begin position="1"/>
        <end position="23"/>
    </location>
</feature>
<evidence type="ECO:0000256" key="2">
    <source>
        <dbReference type="SAM" id="MobiDB-lite"/>
    </source>
</evidence>
<dbReference type="PANTHER" id="PTHR28154">
    <property type="entry name" value="CELL WALL SYNTHESIS PROTEIN KNH1-RELATED"/>
    <property type="match status" value="1"/>
</dbReference>
<gene>
    <name evidence="5" type="ORF">PHLGIDRAFT_334042</name>
</gene>
<dbReference type="InterPro" id="IPR018466">
    <property type="entry name" value="Kre9/Knh1-like_N"/>
</dbReference>
<evidence type="ECO:0000256" key="1">
    <source>
        <dbReference type="ARBA" id="ARBA00022729"/>
    </source>
</evidence>
<dbReference type="Pfam" id="PF10342">
    <property type="entry name" value="Kre9_KNH"/>
    <property type="match status" value="1"/>
</dbReference>
<keyword evidence="6" id="KW-1185">Reference proteome</keyword>
<proteinExistence type="predicted"/>
<dbReference type="GO" id="GO:0006078">
    <property type="term" value="P:(1-&gt;6)-beta-D-glucan biosynthetic process"/>
    <property type="evidence" value="ECO:0007669"/>
    <property type="project" value="InterPro"/>
</dbReference>
<keyword evidence="1 3" id="KW-0732">Signal</keyword>
<dbReference type="PANTHER" id="PTHR28154:SF1">
    <property type="entry name" value="CELL WALL SYNTHESIS PROTEIN KNH1-RELATED"/>
    <property type="match status" value="1"/>
</dbReference>
<accession>A0A0C3S2A1</accession>
<dbReference type="Proteomes" id="UP000053257">
    <property type="component" value="Unassembled WGS sequence"/>
</dbReference>
<dbReference type="InterPro" id="IPR045328">
    <property type="entry name" value="Kre9/Knh1"/>
</dbReference>
<dbReference type="STRING" id="745531.A0A0C3S2A1"/>